<dbReference type="EMBL" id="JAJFAZ020000002">
    <property type="protein sequence ID" value="KAI5343013.1"/>
    <property type="molecule type" value="Genomic_DNA"/>
</dbReference>
<evidence type="ECO:0000313" key="1">
    <source>
        <dbReference type="EMBL" id="KAI5343013.1"/>
    </source>
</evidence>
<comment type="caution">
    <text evidence="1">The sequence shown here is derived from an EMBL/GenBank/DDBJ whole genome shotgun (WGS) entry which is preliminary data.</text>
</comment>
<evidence type="ECO:0000313" key="2">
    <source>
        <dbReference type="Proteomes" id="UP001054821"/>
    </source>
</evidence>
<dbReference type="AlphaFoldDB" id="A0AAD4ZF63"/>
<protein>
    <submittedName>
        <fullName evidence="1">Uncharacterized protein</fullName>
    </submittedName>
</protein>
<sequence>MTDLPKLDSSWDNARIFEGLDLGNSMGFQDLFNGVASLDLHGVSDLTGPEHGVSGRARPERDPHIFFHLNPMRLMGPLAYELGLGVHEVDISVIYMVFTQRTPDL</sequence>
<keyword evidence="2" id="KW-1185">Reference proteome</keyword>
<name>A0AAD4ZF63_PRUDU</name>
<organism evidence="1 2">
    <name type="scientific">Prunus dulcis</name>
    <name type="common">Almond</name>
    <name type="synonym">Amygdalus dulcis</name>
    <dbReference type="NCBI Taxonomy" id="3755"/>
    <lineage>
        <taxon>Eukaryota</taxon>
        <taxon>Viridiplantae</taxon>
        <taxon>Streptophyta</taxon>
        <taxon>Embryophyta</taxon>
        <taxon>Tracheophyta</taxon>
        <taxon>Spermatophyta</taxon>
        <taxon>Magnoliopsida</taxon>
        <taxon>eudicotyledons</taxon>
        <taxon>Gunneridae</taxon>
        <taxon>Pentapetalae</taxon>
        <taxon>rosids</taxon>
        <taxon>fabids</taxon>
        <taxon>Rosales</taxon>
        <taxon>Rosaceae</taxon>
        <taxon>Amygdaloideae</taxon>
        <taxon>Amygdaleae</taxon>
        <taxon>Prunus</taxon>
    </lineage>
</organism>
<accession>A0AAD4ZF63</accession>
<dbReference type="Proteomes" id="UP001054821">
    <property type="component" value="Chromosome 2"/>
</dbReference>
<gene>
    <name evidence="1" type="ORF">L3X38_010889</name>
</gene>
<proteinExistence type="predicted"/>
<reference evidence="1 2" key="1">
    <citation type="journal article" date="2022" name="G3 (Bethesda)">
        <title>Whole-genome sequence and methylome profiling of the almond [Prunus dulcis (Mill.) D.A. Webb] cultivar 'Nonpareil'.</title>
        <authorList>
            <person name="D'Amico-Willman K.M."/>
            <person name="Ouma W.Z."/>
            <person name="Meulia T."/>
            <person name="Sideli G.M."/>
            <person name="Gradziel T.M."/>
            <person name="Fresnedo-Ramirez J."/>
        </authorList>
    </citation>
    <scope>NUCLEOTIDE SEQUENCE [LARGE SCALE GENOMIC DNA]</scope>
    <source>
        <strain evidence="1">Clone GOH B32 T37-40</strain>
    </source>
</reference>